<accession>A0A1D7V236</accession>
<evidence type="ECO:0000256" key="1">
    <source>
        <dbReference type="ARBA" id="ARBA00022801"/>
    </source>
</evidence>
<feature type="domain" description="AB hydrolase-1" evidence="2">
    <location>
        <begin position="25"/>
        <end position="276"/>
    </location>
</feature>
<keyword evidence="1 3" id="KW-0378">Hydrolase</keyword>
<dbReference type="Gene3D" id="3.40.50.1820">
    <property type="entry name" value="alpha/beta hydrolase"/>
    <property type="match status" value="1"/>
</dbReference>
<proteinExistence type="predicted"/>
<dbReference type="InterPro" id="IPR000073">
    <property type="entry name" value="AB_hydrolase_1"/>
</dbReference>
<evidence type="ECO:0000313" key="4">
    <source>
        <dbReference type="Proteomes" id="UP000094197"/>
    </source>
</evidence>
<sequence>MKYTYLENQKVKLFLTYSETESKDVILFVHGYPDTHKTWDLQIEALESSYRLGAIDLRGFGRSSKPLEQSEYNYAVILPDLLEAIRFLSKDKKVHLVGHDWGAALGWLLISDPEYSGYIRSFTAISGPHPWLAGKRMIDDIFSLKLENWKKVFDQGVRSWYIWFYQIPMLPEFLWQNFGEPIYKLVMDLGGVPKKDHLRQMSRNDIYSATMAPINLFRELLFGKTVISAPSNIRVPVQLIVPNKDFIVLPEVYENSKDYVEKLEIHKLDSNHWVHREQPKVVTELIQKFITKYSA</sequence>
<dbReference type="PANTHER" id="PTHR43329">
    <property type="entry name" value="EPOXIDE HYDROLASE"/>
    <property type="match status" value="1"/>
</dbReference>
<keyword evidence="4" id="KW-1185">Reference proteome</keyword>
<dbReference type="InterPro" id="IPR000639">
    <property type="entry name" value="Epox_hydrolase-like"/>
</dbReference>
<dbReference type="KEGG" id="laj:A0128_03715"/>
<dbReference type="EMBL" id="CP015217">
    <property type="protein sequence ID" value="AOP35886.1"/>
    <property type="molecule type" value="Genomic_DNA"/>
</dbReference>
<evidence type="ECO:0000259" key="2">
    <source>
        <dbReference type="Pfam" id="PF00561"/>
    </source>
</evidence>
<dbReference type="SUPFAM" id="SSF53474">
    <property type="entry name" value="alpha/beta-Hydrolases"/>
    <property type="match status" value="1"/>
</dbReference>
<dbReference type="OrthoDB" id="9773293at2"/>
<dbReference type="Proteomes" id="UP000094197">
    <property type="component" value="Chromosome 1"/>
</dbReference>
<dbReference type="InterPro" id="IPR029058">
    <property type="entry name" value="AB_hydrolase_fold"/>
</dbReference>
<dbReference type="AlphaFoldDB" id="A0A1D7V236"/>
<evidence type="ECO:0000313" key="3">
    <source>
        <dbReference type="EMBL" id="AOP35886.1"/>
    </source>
</evidence>
<name>A0A1D7V236_9LEPT</name>
<organism evidence="3 4">
    <name type="scientific">Leptospira tipperaryensis</name>
    <dbReference type="NCBI Taxonomy" id="2564040"/>
    <lineage>
        <taxon>Bacteria</taxon>
        <taxon>Pseudomonadati</taxon>
        <taxon>Spirochaetota</taxon>
        <taxon>Spirochaetia</taxon>
        <taxon>Leptospirales</taxon>
        <taxon>Leptospiraceae</taxon>
        <taxon>Leptospira</taxon>
    </lineage>
</organism>
<dbReference type="Pfam" id="PF00561">
    <property type="entry name" value="Abhydrolase_1"/>
    <property type="match status" value="1"/>
</dbReference>
<protein>
    <submittedName>
        <fullName evidence="3">Hydrolase</fullName>
    </submittedName>
</protein>
<dbReference type="RefSeq" id="WP_069609091.1">
    <property type="nucleotide sequence ID" value="NZ_CP015217.1"/>
</dbReference>
<gene>
    <name evidence="3" type="ORF">A0128_03715</name>
</gene>
<dbReference type="GO" id="GO:0016787">
    <property type="term" value="F:hydrolase activity"/>
    <property type="evidence" value="ECO:0007669"/>
    <property type="project" value="UniProtKB-KW"/>
</dbReference>
<dbReference type="PRINTS" id="PR00412">
    <property type="entry name" value="EPOXHYDRLASE"/>
</dbReference>
<reference evidence="3 4" key="1">
    <citation type="submission" date="2016-04" db="EMBL/GenBank/DDBJ databases">
        <title>Complete genome seqeunce of Leptospira alstonii serovar Room22.</title>
        <authorList>
            <person name="Nally J.E."/>
            <person name="Bayles D.O."/>
            <person name="Hurley D."/>
            <person name="Fanning S."/>
            <person name="McMahon B.J."/>
            <person name="Arent Z."/>
        </authorList>
    </citation>
    <scope>NUCLEOTIDE SEQUENCE [LARGE SCALE GENOMIC DNA]</scope>
    <source>
        <strain evidence="3 4">GWTS #1</strain>
    </source>
</reference>